<feature type="transmembrane region" description="Helical" evidence="1">
    <location>
        <begin position="131"/>
        <end position="151"/>
    </location>
</feature>
<gene>
    <name evidence="2" type="ORF">GCM10009547_46400</name>
</gene>
<dbReference type="EMBL" id="BAAAHE010000050">
    <property type="protein sequence ID" value="GAA0636772.1"/>
    <property type="molecule type" value="Genomic_DNA"/>
</dbReference>
<dbReference type="Proteomes" id="UP001500957">
    <property type="component" value="Unassembled WGS sequence"/>
</dbReference>
<evidence type="ECO:0000256" key="1">
    <source>
        <dbReference type="SAM" id="Phobius"/>
    </source>
</evidence>
<keyword evidence="1" id="KW-1133">Transmembrane helix</keyword>
<evidence type="ECO:0000313" key="3">
    <source>
        <dbReference type="Proteomes" id="UP001500957"/>
    </source>
</evidence>
<evidence type="ECO:0000313" key="2">
    <source>
        <dbReference type="EMBL" id="GAA0636772.1"/>
    </source>
</evidence>
<feature type="transmembrane region" description="Helical" evidence="1">
    <location>
        <begin position="45"/>
        <end position="73"/>
    </location>
</feature>
<organism evidence="2 3">
    <name type="scientific">Sporichthya brevicatena</name>
    <dbReference type="NCBI Taxonomy" id="171442"/>
    <lineage>
        <taxon>Bacteria</taxon>
        <taxon>Bacillati</taxon>
        <taxon>Actinomycetota</taxon>
        <taxon>Actinomycetes</taxon>
        <taxon>Sporichthyales</taxon>
        <taxon>Sporichthyaceae</taxon>
        <taxon>Sporichthya</taxon>
    </lineage>
</organism>
<sequence length="216" mass="21955">MSVTPARIGTGTVLPTQLRRRRSRHRIGPEAVVARQRRVFGGVQVGAAFFGWVTAVGMTVLLTSGVLALMIAIGVVLGTDPNSATDGAASNAVAVSILGAILLAVVLFGAFLCGGYVAARMARFDGLLQGVAVCGWTVGVPVALFLLALVLDLGFRDVALSLVPGIATVALGLGALGVAALGAVAGGLLGERYHRVVDRVGLTESLPSDADAEERA</sequence>
<comment type="caution">
    <text evidence="2">The sequence shown here is derived from an EMBL/GenBank/DDBJ whole genome shotgun (WGS) entry which is preliminary data.</text>
</comment>
<keyword evidence="1" id="KW-0812">Transmembrane</keyword>
<dbReference type="RefSeq" id="WP_344609315.1">
    <property type="nucleotide sequence ID" value="NZ_BAAAHE010000050.1"/>
</dbReference>
<keyword evidence="3" id="KW-1185">Reference proteome</keyword>
<proteinExistence type="predicted"/>
<name>A0ABN1HCK6_9ACTN</name>
<feature type="transmembrane region" description="Helical" evidence="1">
    <location>
        <begin position="93"/>
        <end position="119"/>
    </location>
</feature>
<accession>A0ABN1HCK6</accession>
<evidence type="ECO:0008006" key="4">
    <source>
        <dbReference type="Google" id="ProtNLM"/>
    </source>
</evidence>
<reference evidence="2 3" key="1">
    <citation type="journal article" date="2019" name="Int. J. Syst. Evol. Microbiol.">
        <title>The Global Catalogue of Microorganisms (GCM) 10K type strain sequencing project: providing services to taxonomists for standard genome sequencing and annotation.</title>
        <authorList>
            <consortium name="The Broad Institute Genomics Platform"/>
            <consortium name="The Broad Institute Genome Sequencing Center for Infectious Disease"/>
            <person name="Wu L."/>
            <person name="Ma J."/>
        </authorList>
    </citation>
    <scope>NUCLEOTIDE SEQUENCE [LARGE SCALE GENOMIC DNA]</scope>
    <source>
        <strain evidence="2 3">JCM 10671</strain>
    </source>
</reference>
<keyword evidence="1" id="KW-0472">Membrane</keyword>
<protein>
    <recommendedName>
        <fullName evidence="4">Major facilitator superfamily (MFS) profile domain-containing protein</fullName>
    </recommendedName>
</protein>
<feature type="transmembrane region" description="Helical" evidence="1">
    <location>
        <begin position="163"/>
        <end position="189"/>
    </location>
</feature>